<feature type="region of interest" description="Disordered" evidence="1">
    <location>
        <begin position="627"/>
        <end position="680"/>
    </location>
</feature>
<dbReference type="Pfam" id="PF09299">
    <property type="entry name" value="Mu-transpos_C"/>
    <property type="match status" value="1"/>
</dbReference>
<dbReference type="PROSITE" id="PS50994">
    <property type="entry name" value="INTEGRASE"/>
    <property type="match status" value="1"/>
</dbReference>
<dbReference type="Proteomes" id="UP000216311">
    <property type="component" value="Unassembled WGS sequence"/>
</dbReference>
<evidence type="ECO:0000313" key="3">
    <source>
        <dbReference type="EMBL" id="OYO21153.1"/>
    </source>
</evidence>
<reference evidence="3 4" key="1">
    <citation type="submission" date="2017-07" db="EMBL/GenBank/DDBJ databases">
        <title>Draft whole genome sequences of clinical Proprionibacteriaceae strains.</title>
        <authorList>
            <person name="Bernier A.-M."/>
            <person name="Bernard K."/>
            <person name="Domingo M.-C."/>
        </authorList>
    </citation>
    <scope>NUCLEOTIDE SEQUENCE [LARGE SCALE GENOMIC DNA]</scope>
    <source>
        <strain evidence="3 4">NML 130396</strain>
    </source>
</reference>
<dbReference type="InterPro" id="IPR001584">
    <property type="entry name" value="Integrase_cat-core"/>
</dbReference>
<dbReference type="SUPFAM" id="SSF53098">
    <property type="entry name" value="Ribonuclease H-like"/>
    <property type="match status" value="1"/>
</dbReference>
<feature type="compositionally biased region" description="Low complexity" evidence="1">
    <location>
        <begin position="630"/>
        <end position="647"/>
    </location>
</feature>
<protein>
    <submittedName>
        <fullName evidence="3">Integrase</fullName>
    </submittedName>
</protein>
<dbReference type="Gene3D" id="3.30.420.10">
    <property type="entry name" value="Ribonuclease H-like superfamily/Ribonuclease H"/>
    <property type="match status" value="1"/>
</dbReference>
<comment type="caution">
    <text evidence="3">The sequence shown here is derived from an EMBL/GenBank/DDBJ whole genome shotgun (WGS) entry which is preliminary data.</text>
</comment>
<evidence type="ECO:0000313" key="4">
    <source>
        <dbReference type="Proteomes" id="UP000216311"/>
    </source>
</evidence>
<dbReference type="OrthoDB" id="52928at2"/>
<gene>
    <name evidence="3" type="ORF">CGZ93_10840</name>
</gene>
<dbReference type="GO" id="GO:0015074">
    <property type="term" value="P:DNA integration"/>
    <property type="evidence" value="ECO:0007669"/>
    <property type="project" value="InterPro"/>
</dbReference>
<evidence type="ECO:0000256" key="1">
    <source>
        <dbReference type="SAM" id="MobiDB-lite"/>
    </source>
</evidence>
<accession>A0A255H1H3</accession>
<organism evidence="3 4">
    <name type="scientific">Enemella dayhoffiae</name>
    <dbReference type="NCBI Taxonomy" id="2016507"/>
    <lineage>
        <taxon>Bacteria</taxon>
        <taxon>Bacillati</taxon>
        <taxon>Actinomycetota</taxon>
        <taxon>Actinomycetes</taxon>
        <taxon>Propionibacteriales</taxon>
        <taxon>Propionibacteriaceae</taxon>
        <taxon>Enemella</taxon>
    </lineage>
</organism>
<dbReference type="GO" id="GO:0003676">
    <property type="term" value="F:nucleic acid binding"/>
    <property type="evidence" value="ECO:0007669"/>
    <property type="project" value="InterPro"/>
</dbReference>
<feature type="region of interest" description="Disordered" evidence="1">
    <location>
        <begin position="233"/>
        <end position="260"/>
    </location>
</feature>
<dbReference type="InterPro" id="IPR015378">
    <property type="entry name" value="Transposase-like_Mu_C"/>
</dbReference>
<dbReference type="InterPro" id="IPR036397">
    <property type="entry name" value="RNaseH_sf"/>
</dbReference>
<evidence type="ECO:0000259" key="2">
    <source>
        <dbReference type="PROSITE" id="PS50994"/>
    </source>
</evidence>
<dbReference type="EMBL" id="NMVQ01000021">
    <property type="protein sequence ID" value="OYO21153.1"/>
    <property type="molecule type" value="Genomic_DNA"/>
</dbReference>
<proteinExistence type="predicted"/>
<dbReference type="InterPro" id="IPR012337">
    <property type="entry name" value="RNaseH-like_sf"/>
</dbReference>
<dbReference type="AlphaFoldDB" id="A0A255H1H3"/>
<feature type="compositionally biased region" description="Acidic residues" evidence="1">
    <location>
        <begin position="648"/>
        <end position="658"/>
    </location>
</feature>
<name>A0A255H1H3_9ACTN</name>
<feature type="domain" description="Integrase catalytic" evidence="2">
    <location>
        <begin position="256"/>
        <end position="487"/>
    </location>
</feature>
<sequence length="680" mass="75411">MKSVRLWDMIQFDGDSWQVVAHDGPTLALKSLTTNRIRKVAVSVLLGDDSYLPATPDALPDMTGLDVYATLDPSAASRVRFLHRHVHEVLHGVPPAALSPDDTDDAEVLEGRPEYDPARPFMDRIASKVIELAAAGTPMTERTLRRHVYAYRDQGVAGLIDRRTTRPTGTTGRVDPRIVSLIENELAQLVDKSTGTRGRVIHNVTMQAQRDGLPLPSRATLYRAISALEGNKHPFGDATTRRSLANRPDRTFGGRTPTRPGELMEIDSTPLDLMVIYPDGTTGRPDLTILFDIATRTLSATMLRAVATKSVDVAAFLLAKALTPLPMQPGWDESMSFSRSILPPGVLMDADELAPKIAARPIIQPESITLDRGKVYVGRTFMAACERLQISVIKSAPRTPTDKPHIERLFSAVNTLFVQHLAGYTGRSVTRRGKNPQTEAVWTLQEVQNLLDQWVVAEWQNRPHPGLRHPAMPHKDLTPNEMYSALAGVAPPVHVTFEPADYLELLPVTYRAVQPYGINFEGLRYDSPDLHHLRGRKSGLQGAAGDKWEVRYDPGRLNTIWLRDHVAETWIEAQWTLAKQAPPFSYDVLKAAQAALDRRDETNPQKVLEGIYRIQTDGAATEKERRAARRSALATPLIPEDAFPTDDLTPDDDSDDSAETTPAPSDPSVPPRPRRTRRLN</sequence>
<keyword evidence="4" id="KW-1185">Reference proteome</keyword>